<gene>
    <name evidence="2" type="ORF">TBH_C1827</name>
</gene>
<protein>
    <recommendedName>
        <fullName evidence="4">Ricin B lectin domain-containing protein</fullName>
    </recommendedName>
</protein>
<dbReference type="RefSeq" id="WP_052470054.1">
    <property type="nucleotide sequence ID" value="NZ_AP012273.1"/>
</dbReference>
<proteinExistence type="predicted"/>
<dbReference type="KEGG" id="tbn:TBH_C1827"/>
<reference evidence="2 3" key="1">
    <citation type="journal article" date="2014" name="PLoS ONE">
        <title>Physiological and genomic features of a novel sulfur-oxidizing gammaproteobacterium belonging to a previously uncultivated symbiotic lineage isolated from a hydrothermal vent.</title>
        <authorList>
            <person name="Nunoura T."/>
            <person name="Takaki Y."/>
            <person name="Kazama H."/>
            <person name="Kakuta J."/>
            <person name="Shimamura S."/>
            <person name="Makita H."/>
            <person name="Hirai M."/>
            <person name="Miyazaki M."/>
            <person name="Takai K."/>
        </authorList>
    </citation>
    <scope>NUCLEOTIDE SEQUENCE [LARGE SCALE GENOMIC DNA]</scope>
    <source>
        <strain evidence="2 3">Hiromi1</strain>
    </source>
</reference>
<dbReference type="Proteomes" id="UP000031631">
    <property type="component" value="Chromosome"/>
</dbReference>
<dbReference type="OrthoDB" id="7063607at2"/>
<organism evidence="2 3">
    <name type="scientific">Thiolapillus brandeum</name>
    <dbReference type="NCBI Taxonomy" id="1076588"/>
    <lineage>
        <taxon>Bacteria</taxon>
        <taxon>Pseudomonadati</taxon>
        <taxon>Pseudomonadota</taxon>
        <taxon>Gammaproteobacteria</taxon>
        <taxon>Chromatiales</taxon>
        <taxon>Sedimenticolaceae</taxon>
        <taxon>Thiolapillus</taxon>
    </lineage>
</organism>
<keyword evidence="3" id="KW-1185">Reference proteome</keyword>
<evidence type="ECO:0008006" key="4">
    <source>
        <dbReference type="Google" id="ProtNLM"/>
    </source>
</evidence>
<keyword evidence="1" id="KW-0732">Signal</keyword>
<name>A0A7U6GJH7_9GAMM</name>
<feature type="signal peptide" evidence="1">
    <location>
        <begin position="1"/>
        <end position="26"/>
    </location>
</feature>
<evidence type="ECO:0000313" key="2">
    <source>
        <dbReference type="EMBL" id="BAO44743.1"/>
    </source>
</evidence>
<evidence type="ECO:0000256" key="1">
    <source>
        <dbReference type="SAM" id="SignalP"/>
    </source>
</evidence>
<accession>A0A7U6GJH7</accession>
<dbReference type="EMBL" id="AP012273">
    <property type="protein sequence ID" value="BAO44743.1"/>
    <property type="molecule type" value="Genomic_DNA"/>
</dbReference>
<feature type="chain" id="PRO_5030684491" description="Ricin B lectin domain-containing protein" evidence="1">
    <location>
        <begin position="27"/>
        <end position="265"/>
    </location>
</feature>
<evidence type="ECO:0000313" key="3">
    <source>
        <dbReference type="Proteomes" id="UP000031631"/>
    </source>
</evidence>
<dbReference type="AlphaFoldDB" id="A0A7U6GJH7"/>
<sequence length="265" mass="30190">MNHIVPRLVLCLLLSIQATGFASGHAASPYFSAPYTGEKVKEYEISLPTSRYEKETFKIPEDCSRLNSRLLEGNGHWGNRIERRLWMKADDDCRYLNFLNKYSGKASRDYVSNYDFYNANINDLPLRPGCDLNLLLRNPAACPPPMQGMPNFSIFMSTMPMQQEQEQESLKDCRFEDGLFRGYIYHTGLRLRCIRDSKAPGYRILSVDFADVNGDDCQDAILRMIPVGRGARPSLLVLPLTRCRNDEKFSLPPGSDYPRFGPAPE</sequence>